<dbReference type="Pfam" id="PF08646">
    <property type="entry name" value="Rep_fac-A_C"/>
    <property type="match status" value="1"/>
</dbReference>
<dbReference type="OrthoDB" id="9948238at2759"/>
<evidence type="ECO:0000256" key="6">
    <source>
        <dbReference type="SAM" id="MobiDB-lite"/>
    </source>
</evidence>
<comment type="similarity">
    <text evidence="1">Belongs to the replication factor A protein 1 family.</text>
</comment>
<feature type="compositionally biased region" description="Basic and acidic residues" evidence="6">
    <location>
        <begin position="302"/>
        <end position="311"/>
    </location>
</feature>
<feature type="compositionally biased region" description="Polar residues" evidence="6">
    <location>
        <begin position="333"/>
        <end position="346"/>
    </location>
</feature>
<evidence type="ECO:0000256" key="4">
    <source>
        <dbReference type="ARBA" id="ARBA00022833"/>
    </source>
</evidence>
<organism evidence="8 9">
    <name type="scientific">Amazona aestiva</name>
    <name type="common">Blue-fronted Amazon parrot</name>
    <dbReference type="NCBI Taxonomy" id="12930"/>
    <lineage>
        <taxon>Eukaryota</taxon>
        <taxon>Metazoa</taxon>
        <taxon>Chordata</taxon>
        <taxon>Craniata</taxon>
        <taxon>Vertebrata</taxon>
        <taxon>Euteleostomi</taxon>
        <taxon>Archelosauria</taxon>
        <taxon>Archosauria</taxon>
        <taxon>Dinosauria</taxon>
        <taxon>Saurischia</taxon>
        <taxon>Theropoda</taxon>
        <taxon>Coelurosauria</taxon>
        <taxon>Aves</taxon>
        <taxon>Neognathae</taxon>
        <taxon>Neoaves</taxon>
        <taxon>Telluraves</taxon>
        <taxon>Australaves</taxon>
        <taxon>Psittaciformes</taxon>
        <taxon>Psittacidae</taxon>
        <taxon>Amazona</taxon>
    </lineage>
</organism>
<dbReference type="EMBL" id="LMAW01002823">
    <property type="protein sequence ID" value="KQK76682.1"/>
    <property type="molecule type" value="Genomic_DNA"/>
</dbReference>
<protein>
    <submittedName>
        <fullName evidence="8">Nitric oxide-inducible protein</fullName>
    </submittedName>
</protein>
<dbReference type="Gene3D" id="2.40.50.140">
    <property type="entry name" value="Nucleic acid-binding proteins"/>
    <property type="match status" value="1"/>
</dbReference>
<dbReference type="GO" id="GO:0005737">
    <property type="term" value="C:cytoplasm"/>
    <property type="evidence" value="ECO:0007669"/>
    <property type="project" value="TreeGrafter"/>
</dbReference>
<feature type="compositionally biased region" description="Polar residues" evidence="6">
    <location>
        <begin position="312"/>
        <end position="324"/>
    </location>
</feature>
<feature type="compositionally biased region" description="Basic and acidic residues" evidence="6">
    <location>
        <begin position="802"/>
        <end position="815"/>
    </location>
</feature>
<evidence type="ECO:0000256" key="3">
    <source>
        <dbReference type="ARBA" id="ARBA00022771"/>
    </source>
</evidence>
<feature type="region of interest" description="Disordered" evidence="6">
    <location>
        <begin position="297"/>
        <end position="351"/>
    </location>
</feature>
<evidence type="ECO:0000313" key="9">
    <source>
        <dbReference type="Proteomes" id="UP000051836"/>
    </source>
</evidence>
<dbReference type="GO" id="GO:0005634">
    <property type="term" value="C:nucleus"/>
    <property type="evidence" value="ECO:0007669"/>
    <property type="project" value="TreeGrafter"/>
</dbReference>
<dbReference type="GO" id="GO:0008270">
    <property type="term" value="F:zinc ion binding"/>
    <property type="evidence" value="ECO:0007669"/>
    <property type="project" value="UniProtKB-KW"/>
</dbReference>
<evidence type="ECO:0000256" key="5">
    <source>
        <dbReference type="ARBA" id="ARBA00023125"/>
    </source>
</evidence>
<keyword evidence="3" id="KW-0863">Zinc-finger</keyword>
<proteinExistence type="inferred from homology"/>
<dbReference type="PANTHER" id="PTHR35537:SF1">
    <property type="entry name" value="DNA DAMAGE-INDUCED APOPTOSIS SUPPRESSOR PROTEIN"/>
    <property type="match status" value="1"/>
</dbReference>
<dbReference type="InterPro" id="IPR043522">
    <property type="entry name" value="DDIAS"/>
</dbReference>
<evidence type="ECO:0000256" key="1">
    <source>
        <dbReference type="ARBA" id="ARBA00005690"/>
    </source>
</evidence>
<evidence type="ECO:0000259" key="7">
    <source>
        <dbReference type="Pfam" id="PF08646"/>
    </source>
</evidence>
<sequence length="1013" mass="111178">MNSVRGLLAASVISIQNSCFIYPACQNCFSRLILDSRRFNCPKCGCTGEAKDAGYRYRLSLKIADTNDLFDITVFGSCLDPFFGVTAENLQRYIQDFNQLSGETNTDASQAALVQAVETCFIGKRFIFGVKGWAREDGGHSAASSILQSCSRVNRSTKPLTACQLFLPNAAVTGFTVISYFHRLLQSAKLGSCSNSSDLPDTSAAAADESVSKLSSLSSLSRNSCSVQSSGRESPLGSWQESLSLTSSVAWVTAEDFPTLEVGKLVSEQHEQDGKPVPAESCSVSLNNQTLWDPPFCSSAVKEGDKEEHNELSSQPTQSDSISATDELERISSSETECTHGNSSRLLQHPLEFGVQSTYPKTDGRNYSCPEKSHNSLLCKKDASASSHINVSQMDSVLWDELPFSESLNEFLARIEEGRSIITSPNPDAGKQPERSRLGVNLNKSCYRQTLVAADVPEASVSRKVLPPAESDSWENVLFACLQSHAHPQSGEVSQRESSSSVLSDKESCFIPNSHLPILSQSFPVTPEPSVSERGYVQSKAANIDAWKSSWSFINHCAAKHGEICLKRSEAVPCVHSAHGSCLAGWENKQNSSSTPSQRPDLILTGTWDSDAATPSNTRKIYKRELKPLTEVSENTFKSVNRRETLWNSIFPEGSYDASADLFDASAREKRSCNSLIKGDDTLTENITAPELVLYAGDVPYNTSKRRSSRHRFLHAFRKHSTPVTSSFCDAQCNSVSAQDFVPSSQSTPMAKPLQKLWPVGERSSFVTLFTPTNPRKIHSKCKRSRSAFQNTLLQQLTGRLVKQERPSNSEDKESNSSVSQRFLNSQLPASCEEWIPPSTNKRLKLSASLQLKAAGVAPDVRVSCGYADRNPPSESKNSESDACFQNERLNPGDTAWILTTPVSAGVTKALLFDEACSPSEDKTLLSSKSPGICVHSRFSPDDSVQKSQVFINEYQIPYGSLVFEPTLAALSWVERTNLRDVYKRQVPTQSSTAKATKSHKFLNPLDYTMSRE</sequence>
<keyword evidence="2" id="KW-0479">Metal-binding</keyword>
<keyword evidence="9" id="KW-1185">Reference proteome</keyword>
<evidence type="ECO:0000313" key="8">
    <source>
        <dbReference type="EMBL" id="KQK76682.1"/>
    </source>
</evidence>
<dbReference type="InterPro" id="IPR013955">
    <property type="entry name" value="Rep_factor-A_C"/>
</dbReference>
<dbReference type="InterPro" id="IPR012340">
    <property type="entry name" value="NA-bd_OB-fold"/>
</dbReference>
<keyword evidence="4" id="KW-0862">Zinc</keyword>
<feature type="region of interest" description="Disordered" evidence="6">
    <location>
        <begin position="799"/>
        <end position="820"/>
    </location>
</feature>
<reference evidence="8 9" key="1">
    <citation type="submission" date="2015-10" db="EMBL/GenBank/DDBJ databases">
        <authorList>
            <person name="Gilbert D.G."/>
        </authorList>
    </citation>
    <scope>NUCLEOTIDE SEQUENCE [LARGE SCALE GENOMIC DNA]</scope>
    <source>
        <strain evidence="8">FVVF132</strain>
    </source>
</reference>
<gene>
    <name evidence="8" type="ORF">AAES_134366</name>
</gene>
<accession>A0A0Q3UR08</accession>
<dbReference type="GO" id="GO:0003677">
    <property type="term" value="F:DNA binding"/>
    <property type="evidence" value="ECO:0007669"/>
    <property type="project" value="UniProtKB-KW"/>
</dbReference>
<dbReference type="InterPro" id="IPR047192">
    <property type="entry name" value="Euk_RPA1_DBD_C"/>
</dbReference>
<dbReference type="GO" id="GO:1902230">
    <property type="term" value="P:negative regulation of intrinsic apoptotic signaling pathway in response to DNA damage"/>
    <property type="evidence" value="ECO:0007669"/>
    <property type="project" value="InterPro"/>
</dbReference>
<dbReference type="CDD" id="cd04476">
    <property type="entry name" value="RPA1_DBD_C"/>
    <property type="match status" value="1"/>
</dbReference>
<dbReference type="SUPFAM" id="SSF50249">
    <property type="entry name" value="Nucleic acid-binding proteins"/>
    <property type="match status" value="1"/>
</dbReference>
<keyword evidence="5" id="KW-0238">DNA-binding</keyword>
<feature type="domain" description="Replication factor A C-terminal" evidence="7">
    <location>
        <begin position="9"/>
        <end position="95"/>
    </location>
</feature>
<dbReference type="PANTHER" id="PTHR35537">
    <property type="entry name" value="DNA DAMAGE-INDUCIBLE APOPTOSIS SUPPRESSOR PROTEIN DDIAS"/>
    <property type="match status" value="1"/>
</dbReference>
<name>A0A0Q3UR08_AMAAE</name>
<dbReference type="Proteomes" id="UP000051836">
    <property type="component" value="Unassembled WGS sequence"/>
</dbReference>
<comment type="caution">
    <text evidence="8">The sequence shown here is derived from an EMBL/GenBank/DDBJ whole genome shotgun (WGS) entry which is preliminary data.</text>
</comment>
<dbReference type="AlphaFoldDB" id="A0A0Q3UR08"/>
<evidence type="ECO:0000256" key="2">
    <source>
        <dbReference type="ARBA" id="ARBA00022723"/>
    </source>
</evidence>
<dbReference type="STRING" id="12930.A0A0Q3UR08"/>